<dbReference type="AlphaFoldDB" id="A0A645HJR4"/>
<name>A0A645HJR4_9ZZZZ</name>
<accession>A0A645HJR4</accession>
<sequence>MSGFFQLLELVFCDQSGLLCVLSAGEHLDRAFAGIVDYAGDGGVSNHTVHGRIPSGTCCLPLFHGANAGGLVALDAKLVARGTLHALADAFWRHAEKFLAGDGVFDHRISHAACRL</sequence>
<evidence type="ECO:0000313" key="1">
    <source>
        <dbReference type="EMBL" id="MPN39217.1"/>
    </source>
</evidence>
<organism evidence="1">
    <name type="scientific">bioreactor metagenome</name>
    <dbReference type="NCBI Taxonomy" id="1076179"/>
    <lineage>
        <taxon>unclassified sequences</taxon>
        <taxon>metagenomes</taxon>
        <taxon>ecological metagenomes</taxon>
    </lineage>
</organism>
<protein>
    <submittedName>
        <fullName evidence="1">Uncharacterized protein</fullName>
    </submittedName>
</protein>
<comment type="caution">
    <text evidence="1">The sequence shown here is derived from an EMBL/GenBank/DDBJ whole genome shotgun (WGS) entry which is preliminary data.</text>
</comment>
<gene>
    <name evidence="1" type="ORF">SDC9_186745</name>
</gene>
<proteinExistence type="predicted"/>
<reference evidence="1" key="1">
    <citation type="submission" date="2019-08" db="EMBL/GenBank/DDBJ databases">
        <authorList>
            <person name="Kucharzyk K."/>
            <person name="Murdoch R.W."/>
            <person name="Higgins S."/>
            <person name="Loffler F."/>
        </authorList>
    </citation>
    <scope>NUCLEOTIDE SEQUENCE</scope>
</reference>
<dbReference type="EMBL" id="VSSQ01094901">
    <property type="protein sequence ID" value="MPN39217.1"/>
    <property type="molecule type" value="Genomic_DNA"/>
</dbReference>